<dbReference type="AlphaFoldDB" id="A0A1W1GVL9"/>
<proteinExistence type="predicted"/>
<accession>A0A1W1GVL9</accession>
<dbReference type="InterPro" id="IPR046732">
    <property type="entry name" value="DUF6624"/>
</dbReference>
<dbReference type="EMBL" id="FWEU01000001">
    <property type="protein sequence ID" value="SLM23365.1"/>
    <property type="molecule type" value="Genomic_DNA"/>
</dbReference>
<evidence type="ECO:0000313" key="2">
    <source>
        <dbReference type="Proteomes" id="UP000191133"/>
    </source>
</evidence>
<reference evidence="2" key="1">
    <citation type="submission" date="2016-10" db="EMBL/GenBank/DDBJ databases">
        <authorList>
            <person name="Varghese N."/>
        </authorList>
    </citation>
    <scope>NUCLEOTIDE SEQUENCE [LARGE SCALE GENOMIC DNA]</scope>
    <source>
        <strain evidence="2">92MFCol6.1</strain>
    </source>
</reference>
<organism evidence="1 2">
    <name type="scientific">Stenotrophomonas indicatrix</name>
    <dbReference type="NCBI Taxonomy" id="2045451"/>
    <lineage>
        <taxon>Bacteria</taxon>
        <taxon>Pseudomonadati</taxon>
        <taxon>Pseudomonadota</taxon>
        <taxon>Gammaproteobacteria</taxon>
        <taxon>Lysobacterales</taxon>
        <taxon>Lysobacteraceae</taxon>
        <taxon>Stenotrophomonas</taxon>
    </lineage>
</organism>
<dbReference type="Pfam" id="PF20329">
    <property type="entry name" value="DUF6624"/>
    <property type="match status" value="1"/>
</dbReference>
<dbReference type="Proteomes" id="UP000191133">
    <property type="component" value="Unassembled WGS sequence"/>
</dbReference>
<gene>
    <name evidence="1" type="ORF">SAMN04488690_1057</name>
</gene>
<name>A0A1W1GVL9_9GAMM</name>
<sequence length="155" mass="17233">MKDADQAVRELPLTTEGEERVLSAVDAVHTTRLKAIVAVHGWPTVAQVGHDGADAAWLLAQHADKDPAFQRSVAEAMEPLVAPGQVKASNYAYLWDRTHEPQRYGTQGRCVDKGRWEARAVEAPEKLEQRRAQMGLTPMADYQAMVSKHCEQFGR</sequence>
<evidence type="ECO:0000313" key="1">
    <source>
        <dbReference type="EMBL" id="SLM23365.1"/>
    </source>
</evidence>
<protein>
    <submittedName>
        <fullName evidence="1">Uncharacterized protein</fullName>
    </submittedName>
</protein>